<evidence type="ECO:0000256" key="2">
    <source>
        <dbReference type="ARBA" id="ARBA00022475"/>
    </source>
</evidence>
<dbReference type="PROSITE" id="PS51257">
    <property type="entry name" value="PROKAR_LIPOPROTEIN"/>
    <property type="match status" value="1"/>
</dbReference>
<accession>A0ABS5VYC3</accession>
<feature type="transmembrane region" description="Helical" evidence="6">
    <location>
        <begin position="761"/>
        <end position="783"/>
    </location>
</feature>
<proteinExistence type="predicted"/>
<feature type="domain" description="ABC3 transporter permease C-terminal" evidence="7">
    <location>
        <begin position="680"/>
        <end position="793"/>
    </location>
</feature>
<dbReference type="PANTHER" id="PTHR30572">
    <property type="entry name" value="MEMBRANE COMPONENT OF TRANSPORTER-RELATED"/>
    <property type="match status" value="1"/>
</dbReference>
<feature type="domain" description="ABC3 transporter permease C-terminal" evidence="7">
    <location>
        <begin position="290"/>
        <end position="403"/>
    </location>
</feature>
<evidence type="ECO:0000256" key="4">
    <source>
        <dbReference type="ARBA" id="ARBA00022989"/>
    </source>
</evidence>
<gene>
    <name evidence="9" type="ORF">KK060_21330</name>
</gene>
<keyword evidence="10" id="KW-1185">Reference proteome</keyword>
<name>A0ABS5VYC3_9BACT</name>
<feature type="transmembrane region" description="Helical" evidence="6">
    <location>
        <begin position="729"/>
        <end position="749"/>
    </location>
</feature>
<evidence type="ECO:0000313" key="9">
    <source>
        <dbReference type="EMBL" id="MBT1705847.1"/>
    </source>
</evidence>
<evidence type="ECO:0000256" key="3">
    <source>
        <dbReference type="ARBA" id="ARBA00022692"/>
    </source>
</evidence>
<evidence type="ECO:0000256" key="1">
    <source>
        <dbReference type="ARBA" id="ARBA00004651"/>
    </source>
</evidence>
<dbReference type="InterPro" id="IPR050250">
    <property type="entry name" value="Macrolide_Exporter_MacB"/>
</dbReference>
<feature type="transmembrane region" description="Helical" evidence="6">
    <location>
        <begin position="423"/>
        <end position="447"/>
    </location>
</feature>
<feature type="domain" description="MacB-like periplasmic core" evidence="8">
    <location>
        <begin position="20"/>
        <end position="238"/>
    </location>
</feature>
<evidence type="ECO:0000259" key="7">
    <source>
        <dbReference type="Pfam" id="PF02687"/>
    </source>
</evidence>
<dbReference type="PANTHER" id="PTHR30572:SF18">
    <property type="entry name" value="ABC-TYPE MACROLIDE FAMILY EXPORT SYSTEM PERMEASE COMPONENT 2"/>
    <property type="match status" value="1"/>
</dbReference>
<organism evidence="9 10">
    <name type="scientific">Chryseosolibacter indicus</name>
    <dbReference type="NCBI Taxonomy" id="2782351"/>
    <lineage>
        <taxon>Bacteria</taxon>
        <taxon>Pseudomonadati</taxon>
        <taxon>Bacteroidota</taxon>
        <taxon>Cytophagia</taxon>
        <taxon>Cytophagales</taxon>
        <taxon>Chryseotaleaceae</taxon>
        <taxon>Chryseosolibacter</taxon>
    </lineage>
</organism>
<comment type="subcellular location">
    <subcellularLocation>
        <location evidence="1">Cell membrane</location>
        <topology evidence="1">Multi-pass membrane protein</topology>
    </subcellularLocation>
</comment>
<evidence type="ECO:0000256" key="6">
    <source>
        <dbReference type="SAM" id="Phobius"/>
    </source>
</evidence>
<dbReference type="InterPro" id="IPR003838">
    <property type="entry name" value="ABC3_permease_C"/>
</dbReference>
<keyword evidence="4 6" id="KW-1133">Transmembrane helix</keyword>
<keyword evidence="2" id="KW-1003">Cell membrane</keyword>
<feature type="transmembrane region" description="Helical" evidence="6">
    <location>
        <begin position="677"/>
        <end position="702"/>
    </location>
</feature>
<protein>
    <submittedName>
        <fullName evidence="9">ABC transporter permease</fullName>
    </submittedName>
</protein>
<sequence length="800" mass="90606">MFKNYLTSAIRFISRNKAFTAINVLGLAIGMTACMLITQFVLHEFSYDDFHVKKDRIFRIQQDRYDKGELATRWASGCAGIGPDLKGNFPEVERYVRLMHSQPLLTHGDVFFKEEDVYYSSEDFFKMFSIKLISGVDSVVLKEPFKIVLSQSMAKKYFGNEDPIGKMIKSNGKTDYQVTGVFEDLPTNTHMKISALMSFESLKKLWNDPITSWQWDGFMTYIELNNRTNYKTFEAKLPAFIQKQAGEELKKYDAGMAFQLQAITDIHLDSDFMGEFKANGDRQSAYFLSIVAVLILVIAWINYVNLSTAKSIERAREVGVRKVMGSIRTQLVQQFLFESALLNTVAITIALILVVVLTPWFGELAGRNLNYLLFKQTTFWIWVGLLIVAGAVFSGLYPAFVLSGFKPVEVLKGRFKNSTQGIVFRKGMVVTQFVASICLIIGTFTVYQQIKFMRDQKLGINLEQTLVVNSPNIVDSTYQQKFAVFKEQINQFPEVEAVSASSSVPGRQPEWNAGGIRKISQGEDESKQYRVIMMDHDFIRSYGLEVVTGRAFSGEVANEDKSVLLNEAGIKQMGFAKPEDAINEQIFFWGDTFRIVGVLKNYHQESLKKAFEPLVFRYSKAPGGYYSIKFNTANVKESMAKFEEEWKQLFPGNPFISFFLDDYYNQQYQSDQQFGKVFGVFTALAIFIACLGLFGLSSLTAIQRTKEIGVRKVLGASVPGILGLMSKDYIILVLTSSAIATPLALWIMNSWLEDFATRINLSWWLVAIPSLFVMAIAMITVSLHTIKAARTNPVNSLRYE</sequence>
<dbReference type="Proteomes" id="UP000772618">
    <property type="component" value="Unassembled WGS sequence"/>
</dbReference>
<evidence type="ECO:0000313" key="10">
    <source>
        <dbReference type="Proteomes" id="UP000772618"/>
    </source>
</evidence>
<feature type="transmembrane region" description="Helical" evidence="6">
    <location>
        <begin position="381"/>
        <end position="402"/>
    </location>
</feature>
<feature type="transmembrane region" description="Helical" evidence="6">
    <location>
        <begin position="340"/>
        <end position="361"/>
    </location>
</feature>
<evidence type="ECO:0000256" key="5">
    <source>
        <dbReference type="ARBA" id="ARBA00023136"/>
    </source>
</evidence>
<dbReference type="EMBL" id="JAHESD010000070">
    <property type="protein sequence ID" value="MBT1705847.1"/>
    <property type="molecule type" value="Genomic_DNA"/>
</dbReference>
<feature type="transmembrane region" description="Helical" evidence="6">
    <location>
        <begin position="285"/>
        <end position="306"/>
    </location>
</feature>
<keyword evidence="5 6" id="KW-0472">Membrane</keyword>
<comment type="caution">
    <text evidence="9">The sequence shown here is derived from an EMBL/GenBank/DDBJ whole genome shotgun (WGS) entry which is preliminary data.</text>
</comment>
<evidence type="ECO:0000259" key="8">
    <source>
        <dbReference type="Pfam" id="PF12704"/>
    </source>
</evidence>
<dbReference type="Pfam" id="PF02687">
    <property type="entry name" value="FtsX"/>
    <property type="match status" value="2"/>
</dbReference>
<feature type="domain" description="MacB-like periplasmic core" evidence="8">
    <location>
        <begin position="436"/>
        <end position="602"/>
    </location>
</feature>
<keyword evidence="3 6" id="KW-0812">Transmembrane</keyword>
<dbReference type="Pfam" id="PF12704">
    <property type="entry name" value="MacB_PCD"/>
    <property type="match status" value="2"/>
</dbReference>
<reference evidence="9 10" key="1">
    <citation type="submission" date="2021-05" db="EMBL/GenBank/DDBJ databases">
        <title>A Polyphasic approach of four new species of the genus Ohtaekwangia: Ohtaekwangia histidinii sp. nov., Ohtaekwangia cretensis sp. nov., Ohtaekwangia indiensis sp. nov., Ohtaekwangia reichenbachii sp. nov. from diverse environment.</title>
        <authorList>
            <person name="Octaviana S."/>
        </authorList>
    </citation>
    <scope>NUCLEOTIDE SEQUENCE [LARGE SCALE GENOMIC DNA]</scope>
    <source>
        <strain evidence="9 10">PWU20</strain>
    </source>
</reference>
<feature type="transmembrane region" description="Helical" evidence="6">
    <location>
        <begin position="21"/>
        <end position="42"/>
    </location>
</feature>
<dbReference type="InterPro" id="IPR025857">
    <property type="entry name" value="MacB_PCD"/>
</dbReference>